<protein>
    <recommendedName>
        <fullName evidence="3">Nuclease-like protein</fullName>
    </recommendedName>
</protein>
<sequence>MTEHEKIRIFEKDILDKHYEDYLFYKYSEDIVIPYLLQVYGDTERHRDNLIANGQDAHNVSIYLSNMLHGIGHCIRWMLKQNQPLYRDISDESTRQLQEMAADFLGWGTGYHMIAQEFVTWSRGIKTAIFSEENKTITFLNPEGYNYSSVYDNQLLYAKQMQVVYYSYPHNEMEIEYEEWLKDIDFSSPPIANHIDWDRGRDSKSYPLLYRKMCEILFPELEESTEFDGYNLRQLRQFYALFFLNFHFIRWTEAVLDSKSGKNLSFGSNPLYLSTTQFENLAATITGLPKKVAAAIINDLTFNPNTFHTSVSIQPFILSSSGTYYILPNLFSQLEPSRMILGALNKGSKKKIYDKLINLIEKCNLNELYNYVKDVSSWTPYLEKMVKFGGKQIHPDLILINSDDRCIYIIDYKHFIGPISASEVDYKMNELKKGSIQVKNYIELFRKLSKIGTTNIEGFATYGLLITHKPLPVPISDNIDIPILDMLTFKQKISSMKDGKGSINELMRIIEDDKNHENVFTPFENEIKVGEWKIIRSQHKITQSE</sequence>
<evidence type="ECO:0000313" key="1">
    <source>
        <dbReference type="EMBL" id="MCL6218994.1"/>
    </source>
</evidence>
<gene>
    <name evidence="1" type="ORF">L1967_11855</name>
</gene>
<organism evidence="1 2">
    <name type="scientific">Zunongwangia pacifica</name>
    <dbReference type="NCBI Taxonomy" id="2911062"/>
    <lineage>
        <taxon>Bacteria</taxon>
        <taxon>Pseudomonadati</taxon>
        <taxon>Bacteroidota</taxon>
        <taxon>Flavobacteriia</taxon>
        <taxon>Flavobacteriales</taxon>
        <taxon>Flavobacteriaceae</taxon>
        <taxon>Zunongwangia</taxon>
    </lineage>
</organism>
<name>A0A9X1ZS99_9FLAO</name>
<dbReference type="AlphaFoldDB" id="A0A9X1ZS99"/>
<dbReference type="EMBL" id="JAKHSK010000015">
    <property type="protein sequence ID" value="MCL6218994.1"/>
    <property type="molecule type" value="Genomic_DNA"/>
</dbReference>
<evidence type="ECO:0000313" key="2">
    <source>
        <dbReference type="Proteomes" id="UP001139521"/>
    </source>
</evidence>
<evidence type="ECO:0008006" key="3">
    <source>
        <dbReference type="Google" id="ProtNLM"/>
    </source>
</evidence>
<dbReference type="Proteomes" id="UP001139521">
    <property type="component" value="Unassembled WGS sequence"/>
</dbReference>
<comment type="caution">
    <text evidence="1">The sequence shown here is derived from an EMBL/GenBank/DDBJ whole genome shotgun (WGS) entry which is preliminary data.</text>
</comment>
<accession>A0A9X1ZS99</accession>
<reference evidence="1" key="1">
    <citation type="submission" date="2022-01" db="EMBL/GenBank/DDBJ databases">
        <title>Genome sequencing of Zunongwangia sp. M21534 genome.</title>
        <authorList>
            <person name="Chen Y."/>
            <person name="Dong C."/>
            <person name="Shao Z."/>
        </authorList>
    </citation>
    <scope>NUCLEOTIDE SEQUENCE</scope>
    <source>
        <strain evidence="1">MCCC M21534</strain>
    </source>
</reference>
<proteinExistence type="predicted"/>
<keyword evidence="2" id="KW-1185">Reference proteome</keyword>
<dbReference type="RefSeq" id="WP_249601839.1">
    <property type="nucleotide sequence ID" value="NZ_JAKHSK010000015.1"/>
</dbReference>